<name>C7NPT3_HALUD</name>
<dbReference type="eggNOG" id="arCOG02245">
    <property type="taxonomic scope" value="Archaea"/>
</dbReference>
<feature type="transmembrane region" description="Helical" evidence="6">
    <location>
        <begin position="205"/>
        <end position="223"/>
    </location>
</feature>
<protein>
    <recommendedName>
        <fullName evidence="9">DUF92 domain-containing protein</fullName>
    </recommendedName>
</protein>
<dbReference type="PANTHER" id="PTHR13353:SF5">
    <property type="entry name" value="TRANSMEMBRANE PROTEIN 19"/>
    <property type="match status" value="1"/>
</dbReference>
<evidence type="ECO:0000313" key="7">
    <source>
        <dbReference type="EMBL" id="ACV10380.1"/>
    </source>
</evidence>
<feature type="transmembrane region" description="Helical" evidence="6">
    <location>
        <begin position="289"/>
        <end position="309"/>
    </location>
</feature>
<feature type="transmembrane region" description="Helical" evidence="6">
    <location>
        <begin position="361"/>
        <end position="384"/>
    </location>
</feature>
<evidence type="ECO:0008006" key="9">
    <source>
        <dbReference type="Google" id="ProtNLM"/>
    </source>
</evidence>
<dbReference type="HOGENOM" id="CLU_036918_2_0_2"/>
<accession>C7NPT3</accession>
<feature type="transmembrane region" description="Helical" evidence="6">
    <location>
        <begin position="153"/>
        <end position="170"/>
    </location>
</feature>
<evidence type="ECO:0000313" key="8">
    <source>
        <dbReference type="Proteomes" id="UP000002071"/>
    </source>
</evidence>
<dbReference type="Pfam" id="PF01940">
    <property type="entry name" value="DUF92"/>
    <property type="match status" value="1"/>
</dbReference>
<feature type="transmembrane region" description="Helical" evidence="6">
    <location>
        <begin position="127"/>
        <end position="147"/>
    </location>
</feature>
<dbReference type="STRING" id="519442.Huta_0192"/>
<dbReference type="AlphaFoldDB" id="C7NPT3"/>
<feature type="transmembrane region" description="Helical" evidence="6">
    <location>
        <begin position="235"/>
        <end position="257"/>
    </location>
</feature>
<keyword evidence="3 6" id="KW-0812">Transmembrane</keyword>
<keyword evidence="8" id="KW-1185">Reference proteome</keyword>
<evidence type="ECO:0000256" key="1">
    <source>
        <dbReference type="ARBA" id="ARBA00004141"/>
    </source>
</evidence>
<keyword evidence="5 6" id="KW-0472">Membrane</keyword>
<proteinExistence type="inferred from homology"/>
<dbReference type="EMBL" id="CP001687">
    <property type="protein sequence ID" value="ACV10380.1"/>
    <property type="molecule type" value="Genomic_DNA"/>
</dbReference>
<dbReference type="GeneID" id="8382454"/>
<feature type="transmembrane region" description="Helical" evidence="6">
    <location>
        <begin position="95"/>
        <end position="115"/>
    </location>
</feature>
<comment type="similarity">
    <text evidence="2">Belongs to the TMEM19 family.</text>
</comment>
<feature type="transmembrane region" description="Helical" evidence="6">
    <location>
        <begin position="391"/>
        <end position="413"/>
    </location>
</feature>
<feature type="transmembrane region" description="Helical" evidence="6">
    <location>
        <begin position="71"/>
        <end position="89"/>
    </location>
</feature>
<sequence>MTSALRRAVAFALVGFASVIAPVADRLFAPDIATLVAAVPFLLLTGGLHVVESGVIFELFARPGDRRDGRLYGLAGFSLSIAALILLAIQFDMPTAVPVAATLILSVGNVGAHVVRAQGGEPIVATAGFVVAGFLAGFGSFVLSGSISGGRPAFPVLVFLAASGALLAALLRSMLFERDDPLVIISVGLLLWLFTDLSISLSTSGIAIALAITVALGYVSYALETASLPGMLTGVLLSLLTIVIGDYGWFAMLITFFGGGGLASKFRYDEKVIRGIAQENDGARGSGNVLANSLIALFAVLAAAASPRLTGVHPDLFLFVFAGSVAAAMSDTLSSEFGGLYDAPRLITTFERVEPGTDGGVTWQGELAGIAGAGIIAAIALLLFETITLGGAGVIVASGFIGMTTDSLLGATIEGRWVGNQGVNFLATLSAGIAGAVLAVATNIVAL</sequence>
<dbReference type="OrthoDB" id="28948at2157"/>
<gene>
    <name evidence="7" type="ordered locus">Huta_0192</name>
</gene>
<dbReference type="PANTHER" id="PTHR13353">
    <property type="entry name" value="TRANSMEMBRANE PROTEIN 19"/>
    <property type="match status" value="1"/>
</dbReference>
<evidence type="ECO:0000256" key="6">
    <source>
        <dbReference type="SAM" id="Phobius"/>
    </source>
</evidence>
<evidence type="ECO:0000256" key="5">
    <source>
        <dbReference type="ARBA" id="ARBA00023136"/>
    </source>
</evidence>
<reference evidence="7 8" key="1">
    <citation type="journal article" date="2009" name="Stand. Genomic Sci.">
        <title>Complete genome sequence of Halorhabdus utahensis type strain (AX-2).</title>
        <authorList>
            <person name="Anderson I."/>
            <person name="Tindall B.J."/>
            <person name="Pomrenke H."/>
            <person name="Goker M."/>
            <person name="Lapidus A."/>
            <person name="Nolan M."/>
            <person name="Copeland A."/>
            <person name="Glavina Del Rio T."/>
            <person name="Chen F."/>
            <person name="Tice H."/>
            <person name="Cheng J.F."/>
            <person name="Lucas S."/>
            <person name="Chertkov O."/>
            <person name="Bruce D."/>
            <person name="Brettin T."/>
            <person name="Detter J.C."/>
            <person name="Han C."/>
            <person name="Goodwin L."/>
            <person name="Land M."/>
            <person name="Hauser L."/>
            <person name="Chang Y.J."/>
            <person name="Jeffries C.D."/>
            <person name="Pitluck S."/>
            <person name="Pati A."/>
            <person name="Mavromatis K."/>
            <person name="Ivanova N."/>
            <person name="Ovchinnikova G."/>
            <person name="Chen A."/>
            <person name="Palaniappan K."/>
            <person name="Chain P."/>
            <person name="Rohde M."/>
            <person name="Bristow J."/>
            <person name="Eisen J.A."/>
            <person name="Markowitz V."/>
            <person name="Hugenholtz P."/>
            <person name="Kyrpides N.C."/>
            <person name="Klenk H.P."/>
        </authorList>
    </citation>
    <scope>NUCLEOTIDE SEQUENCE [LARGE SCALE GENOMIC DNA]</scope>
    <source>
        <strain evidence="8">DSM 12940 / JCM 11049 / AX-2</strain>
    </source>
</reference>
<feature type="transmembrane region" description="Helical" evidence="6">
    <location>
        <begin position="425"/>
        <end position="446"/>
    </location>
</feature>
<feature type="transmembrane region" description="Helical" evidence="6">
    <location>
        <begin position="36"/>
        <end position="59"/>
    </location>
</feature>
<dbReference type="GO" id="GO:0016020">
    <property type="term" value="C:membrane"/>
    <property type="evidence" value="ECO:0007669"/>
    <property type="project" value="UniProtKB-SubCell"/>
</dbReference>
<evidence type="ECO:0000256" key="2">
    <source>
        <dbReference type="ARBA" id="ARBA00009012"/>
    </source>
</evidence>
<comment type="subcellular location">
    <subcellularLocation>
        <location evidence="1">Membrane</location>
        <topology evidence="1">Multi-pass membrane protein</topology>
    </subcellularLocation>
</comment>
<evidence type="ECO:0000256" key="4">
    <source>
        <dbReference type="ARBA" id="ARBA00022989"/>
    </source>
</evidence>
<evidence type="ECO:0000256" key="3">
    <source>
        <dbReference type="ARBA" id="ARBA00022692"/>
    </source>
</evidence>
<keyword evidence="4 6" id="KW-1133">Transmembrane helix</keyword>
<organism evidence="7 8">
    <name type="scientific">Halorhabdus utahensis (strain DSM 12940 / JCM 11049 / AX-2)</name>
    <dbReference type="NCBI Taxonomy" id="519442"/>
    <lineage>
        <taxon>Archaea</taxon>
        <taxon>Methanobacteriati</taxon>
        <taxon>Methanobacteriota</taxon>
        <taxon>Stenosarchaea group</taxon>
        <taxon>Halobacteria</taxon>
        <taxon>Halobacteriales</taxon>
        <taxon>Haloarculaceae</taxon>
        <taxon>Halorhabdus</taxon>
    </lineage>
</organism>
<dbReference type="Proteomes" id="UP000002071">
    <property type="component" value="Chromosome"/>
</dbReference>
<dbReference type="KEGG" id="hut:Huta_0192"/>
<dbReference type="InterPro" id="IPR002794">
    <property type="entry name" value="DUF92_TMEM19"/>
</dbReference>
<dbReference type="RefSeq" id="WP_012795257.1">
    <property type="nucleotide sequence ID" value="NC_013158.1"/>
</dbReference>